<reference evidence="2 3" key="1">
    <citation type="submission" date="2024-05" db="EMBL/GenBank/DDBJ databases">
        <authorList>
            <person name="De Oliveira J.P."/>
            <person name="Noriler S.A."/>
            <person name="De Oliveira A.G."/>
            <person name="Sipoli D.S."/>
        </authorList>
    </citation>
    <scope>NUCLEOTIDE SEQUENCE [LARGE SCALE GENOMIC DNA]</scope>
    <source>
        <strain evidence="2 3">LABIM192</strain>
    </source>
</reference>
<dbReference type="GO" id="GO:0016757">
    <property type="term" value="F:glycosyltransferase activity"/>
    <property type="evidence" value="ECO:0007669"/>
    <property type="project" value="UniProtKB-KW"/>
</dbReference>
<evidence type="ECO:0000313" key="2">
    <source>
        <dbReference type="EMBL" id="MEO9384711.1"/>
    </source>
</evidence>
<sequence length="372" mass="42394">MKPKDPLVIIDLRTWPWTGIGRVTRGVFQCARELESEFEIQYIVNGDTAMPDGVSNVIPFRSLPFGRGEQLEFRRLFARLRGRRVILHSLNFNVPLLLPRHVSQIAHFYDVLTDTGEFRTPLHRLAYNAYVWSLRRHRATILGQSDYTAQQIAKHHPFHEVIVCPHGYRNYMEPREADLQAIYGLQRPYFLYIGLNKPRKNLDGLLAAYRDALKSNPAIGYDLVVCGPIFDRTSMGFDIRAAVEAEPALAGRVHLLGFIPEEHLYAIYRHASLYVVPSHLESGYSYPALEALTTGTPVLLNRVDMYNYASSGEGVFFFDGGAKSGEGSLQAVLADMLARPGFTRVDPMRCDVLARFDWDRVKDSMRSLYRRI</sequence>
<proteinExistence type="predicted"/>
<keyword evidence="2" id="KW-0328">Glycosyltransferase</keyword>
<keyword evidence="3" id="KW-1185">Reference proteome</keyword>
<dbReference type="PANTHER" id="PTHR46401">
    <property type="entry name" value="GLYCOSYLTRANSFERASE WBBK-RELATED"/>
    <property type="match status" value="1"/>
</dbReference>
<name>A0ABV0ITV7_9NEIS</name>
<protein>
    <submittedName>
        <fullName evidence="2">Glycosyltransferase</fullName>
        <ecNumber evidence="2">2.4.-.-</ecNumber>
    </submittedName>
</protein>
<dbReference type="PANTHER" id="PTHR46401:SF2">
    <property type="entry name" value="GLYCOSYLTRANSFERASE WBBK-RELATED"/>
    <property type="match status" value="1"/>
</dbReference>
<dbReference type="Pfam" id="PF13692">
    <property type="entry name" value="Glyco_trans_1_4"/>
    <property type="match status" value="1"/>
</dbReference>
<dbReference type="EMBL" id="JBDXMI010000001">
    <property type="protein sequence ID" value="MEO9384711.1"/>
    <property type="molecule type" value="Genomic_DNA"/>
</dbReference>
<evidence type="ECO:0000313" key="3">
    <source>
        <dbReference type="Proteomes" id="UP001462502"/>
    </source>
</evidence>
<dbReference type="SUPFAM" id="SSF53756">
    <property type="entry name" value="UDP-Glycosyltransferase/glycogen phosphorylase"/>
    <property type="match status" value="1"/>
</dbReference>
<accession>A0ABV0ITV7</accession>
<comment type="caution">
    <text evidence="2">The sequence shown here is derived from an EMBL/GenBank/DDBJ whole genome shotgun (WGS) entry which is preliminary data.</text>
</comment>
<gene>
    <name evidence="2" type="ORF">ABI908_11455</name>
</gene>
<dbReference type="Gene3D" id="3.40.50.2000">
    <property type="entry name" value="Glycogen Phosphorylase B"/>
    <property type="match status" value="2"/>
</dbReference>
<evidence type="ECO:0000256" key="1">
    <source>
        <dbReference type="ARBA" id="ARBA00022679"/>
    </source>
</evidence>
<keyword evidence="1 2" id="KW-0808">Transferase</keyword>
<organism evidence="2 3">
    <name type="scientific">Chromobacterium phragmitis</name>
    <dbReference type="NCBI Taxonomy" id="2202141"/>
    <lineage>
        <taxon>Bacteria</taxon>
        <taxon>Pseudomonadati</taxon>
        <taxon>Pseudomonadota</taxon>
        <taxon>Betaproteobacteria</taxon>
        <taxon>Neisseriales</taxon>
        <taxon>Chromobacteriaceae</taxon>
        <taxon>Chromobacterium</taxon>
    </lineage>
</organism>
<dbReference type="RefSeq" id="WP_347936437.1">
    <property type="nucleotide sequence ID" value="NZ_CP158160.1"/>
</dbReference>
<dbReference type="EC" id="2.4.-.-" evidence="2"/>
<dbReference type="Proteomes" id="UP001462502">
    <property type="component" value="Unassembled WGS sequence"/>
</dbReference>